<sequence>MNQPLTNYWIASSHNTYLTGDQIKSESSLDAYARSLVMGCRCIELDCWDGSKKAGGECNDIVIYHGYTMTSKLNLRDVLYTIRHYAFVTSEYPVILSIEDNCSVPFQRLMAQEIKEALGEYLLTSPLSKDETHLPSPAALRKKIILKHKKLQLENDNISLQSIDDAVNKLKFSIFKNVATCKVSGI</sequence>
<comment type="catalytic activity">
    <reaction evidence="1">
        <text>a 1,2-diacyl-sn-glycero-3-phospho-(1D-myo-inositol-4,5-bisphosphate) + H2O = 1D-myo-inositol 1,4,5-trisphosphate + a 1,2-diacyl-sn-glycerol + H(+)</text>
        <dbReference type="Rhea" id="RHEA:33179"/>
        <dbReference type="ChEBI" id="CHEBI:15377"/>
        <dbReference type="ChEBI" id="CHEBI:15378"/>
        <dbReference type="ChEBI" id="CHEBI:17815"/>
        <dbReference type="ChEBI" id="CHEBI:58456"/>
        <dbReference type="ChEBI" id="CHEBI:203600"/>
        <dbReference type="EC" id="3.1.4.11"/>
    </reaction>
</comment>
<reference evidence="4" key="1">
    <citation type="submission" date="2022-11" db="UniProtKB">
        <authorList>
            <consortium name="WormBaseParasite"/>
        </authorList>
    </citation>
    <scope>IDENTIFICATION</scope>
</reference>
<dbReference type="GO" id="GO:0010634">
    <property type="term" value="P:positive regulation of epithelial cell migration"/>
    <property type="evidence" value="ECO:0007669"/>
    <property type="project" value="TreeGrafter"/>
</dbReference>
<dbReference type="GO" id="GO:0051209">
    <property type="term" value="P:release of sequestered calcium ion into cytosol"/>
    <property type="evidence" value="ECO:0007669"/>
    <property type="project" value="TreeGrafter"/>
</dbReference>
<evidence type="ECO:0000313" key="3">
    <source>
        <dbReference type="Proteomes" id="UP000887578"/>
    </source>
</evidence>
<name>A0A914Q1E5_9BILA</name>
<dbReference type="AlphaFoldDB" id="A0A914Q1E5"/>
<dbReference type="Gene3D" id="3.20.20.190">
    <property type="entry name" value="Phosphatidylinositol (PI) phosphodiesterase"/>
    <property type="match status" value="1"/>
</dbReference>
<dbReference type="InterPro" id="IPR001192">
    <property type="entry name" value="PI-PLC_fam"/>
</dbReference>
<dbReference type="SUPFAM" id="SSF51695">
    <property type="entry name" value="PLC-like phosphodiesterases"/>
    <property type="match status" value="1"/>
</dbReference>
<dbReference type="InterPro" id="IPR017946">
    <property type="entry name" value="PLC-like_Pdiesterase_TIM-brl"/>
</dbReference>
<evidence type="ECO:0000259" key="2">
    <source>
        <dbReference type="SMART" id="SM00148"/>
    </source>
</evidence>
<dbReference type="GO" id="GO:0048015">
    <property type="term" value="P:phosphatidylinositol-mediated signaling"/>
    <property type="evidence" value="ECO:0007669"/>
    <property type="project" value="TreeGrafter"/>
</dbReference>
<evidence type="ECO:0000256" key="1">
    <source>
        <dbReference type="RuleBase" id="RU361133"/>
    </source>
</evidence>
<keyword evidence="1" id="KW-0443">Lipid metabolism</keyword>
<dbReference type="PANTHER" id="PTHR10336">
    <property type="entry name" value="PHOSPHOINOSITIDE-SPECIFIC PHOSPHOLIPASE C FAMILY PROTEIN"/>
    <property type="match status" value="1"/>
</dbReference>
<dbReference type="Proteomes" id="UP000887578">
    <property type="component" value="Unplaced"/>
</dbReference>
<dbReference type="PROSITE" id="PS50007">
    <property type="entry name" value="PIPLC_X_DOMAIN"/>
    <property type="match status" value="1"/>
</dbReference>
<dbReference type="GO" id="GO:0004435">
    <property type="term" value="F:phosphatidylinositol-4,5-bisphosphate phospholipase C activity"/>
    <property type="evidence" value="ECO:0007669"/>
    <property type="project" value="UniProtKB-EC"/>
</dbReference>
<organism evidence="3 4">
    <name type="scientific">Panagrolaimus davidi</name>
    <dbReference type="NCBI Taxonomy" id="227884"/>
    <lineage>
        <taxon>Eukaryota</taxon>
        <taxon>Metazoa</taxon>
        <taxon>Ecdysozoa</taxon>
        <taxon>Nematoda</taxon>
        <taxon>Chromadorea</taxon>
        <taxon>Rhabditida</taxon>
        <taxon>Tylenchina</taxon>
        <taxon>Panagrolaimomorpha</taxon>
        <taxon>Panagrolaimoidea</taxon>
        <taxon>Panagrolaimidae</taxon>
        <taxon>Panagrolaimus</taxon>
    </lineage>
</organism>
<dbReference type="SMART" id="SM00148">
    <property type="entry name" value="PLCXc"/>
    <property type="match status" value="1"/>
</dbReference>
<evidence type="ECO:0000313" key="4">
    <source>
        <dbReference type="WBParaSite" id="PDA_v2.g24961.t1"/>
    </source>
</evidence>
<feature type="domain" description="Phosphatidylinositol-specific phospholipase C X" evidence="2">
    <location>
        <begin position="1"/>
        <end position="149"/>
    </location>
</feature>
<dbReference type="GO" id="GO:0046488">
    <property type="term" value="P:phosphatidylinositol metabolic process"/>
    <property type="evidence" value="ECO:0007669"/>
    <property type="project" value="TreeGrafter"/>
</dbReference>
<dbReference type="PANTHER" id="PTHR10336:SF159">
    <property type="entry name" value="1-PHOSPHATIDYLINOSITOL 4,5-BISPHOSPHATE PHOSPHODIESTERASE GAMMA"/>
    <property type="match status" value="1"/>
</dbReference>
<dbReference type="WBParaSite" id="PDA_v2.g24961.t1">
    <property type="protein sequence ID" value="PDA_v2.g24961.t1"/>
    <property type="gene ID" value="PDA_v2.g24961"/>
</dbReference>
<protein>
    <recommendedName>
        <fullName evidence="1">Phosphoinositide phospholipase C</fullName>
        <ecNumber evidence="1">3.1.4.11</ecNumber>
    </recommendedName>
</protein>
<accession>A0A914Q1E5</accession>
<keyword evidence="1" id="KW-0378">Hydrolase</keyword>
<dbReference type="GO" id="GO:0032587">
    <property type="term" value="C:ruffle membrane"/>
    <property type="evidence" value="ECO:0007669"/>
    <property type="project" value="TreeGrafter"/>
</dbReference>
<keyword evidence="1" id="KW-0442">Lipid degradation</keyword>
<dbReference type="Pfam" id="PF00388">
    <property type="entry name" value="PI-PLC-X"/>
    <property type="match status" value="1"/>
</dbReference>
<proteinExistence type="predicted"/>
<dbReference type="InterPro" id="IPR000909">
    <property type="entry name" value="PLipase_C_PInositol-sp_X_dom"/>
</dbReference>
<dbReference type="GO" id="GO:0016042">
    <property type="term" value="P:lipid catabolic process"/>
    <property type="evidence" value="ECO:0007669"/>
    <property type="project" value="UniProtKB-KW"/>
</dbReference>
<dbReference type="PRINTS" id="PR00390">
    <property type="entry name" value="PHPHLIPASEC"/>
</dbReference>
<dbReference type="EC" id="3.1.4.11" evidence="1"/>
<keyword evidence="3" id="KW-1185">Reference proteome</keyword>